<gene>
    <name evidence="3" type="ORF">E6O51_07305</name>
</gene>
<organism evidence="3 4">
    <name type="scientific">Pseudothauera rhizosphaerae</name>
    <dbReference type="NCBI Taxonomy" id="2565932"/>
    <lineage>
        <taxon>Bacteria</taxon>
        <taxon>Pseudomonadati</taxon>
        <taxon>Pseudomonadota</taxon>
        <taxon>Betaproteobacteria</taxon>
        <taxon>Rhodocyclales</taxon>
        <taxon>Zoogloeaceae</taxon>
        <taxon>Pseudothauera</taxon>
    </lineage>
</organism>
<dbReference type="SUPFAM" id="SSF52540">
    <property type="entry name" value="P-loop containing nucleoside triphosphate hydrolases"/>
    <property type="match status" value="1"/>
</dbReference>
<feature type="domain" description="CobW/HypB/UreG nucleotide-binding" evidence="2">
    <location>
        <begin position="4"/>
        <end position="162"/>
    </location>
</feature>
<dbReference type="Pfam" id="PF02492">
    <property type="entry name" value="cobW"/>
    <property type="match status" value="1"/>
</dbReference>
<reference evidence="3 4" key="1">
    <citation type="submission" date="2019-04" db="EMBL/GenBank/DDBJ databases">
        <title>Azoarcus rhizosphaerae sp. nov. isolated from rhizosphere of Ficus religiosa.</title>
        <authorList>
            <person name="Lin S.-Y."/>
            <person name="Hameed A."/>
            <person name="Hsu Y.-H."/>
            <person name="Young C.-C."/>
        </authorList>
    </citation>
    <scope>NUCLEOTIDE SEQUENCE [LARGE SCALE GENOMIC DNA]</scope>
    <source>
        <strain evidence="3 4">CC-YHH848</strain>
    </source>
</reference>
<dbReference type="OrthoDB" id="9777530at2"/>
<comment type="caution">
    <text evidence="3">The sequence shown here is derived from an EMBL/GenBank/DDBJ whole genome shotgun (WGS) entry which is preliminary data.</text>
</comment>
<sequence length="236" mass="25302">MRLITVAGSPSVGKTSVILRAAEILHRDGLAVGIAKFDSLSTGDDALYEQRGFPVVTGLAGALCPDHYFVSNIEDCLAWGQRRGLDVLISESAGLCNRCSPHIDGIYALCVVDALAGVHTPRKIGPMLRLADLVVITKGDIVSQVEREVFAYQVRLANPGARALFCNGITGQGADEVARALRNAPVVPELEGRHLRFPMPAAVCPYCVGETAIGETHQRGNVKKMRFRDLESGVNP</sequence>
<dbReference type="GO" id="GO:0016151">
    <property type="term" value="F:nickel cation binding"/>
    <property type="evidence" value="ECO:0007669"/>
    <property type="project" value="InterPro"/>
</dbReference>
<dbReference type="Proteomes" id="UP000307956">
    <property type="component" value="Unassembled WGS sequence"/>
</dbReference>
<evidence type="ECO:0000313" key="3">
    <source>
        <dbReference type="EMBL" id="THF62754.1"/>
    </source>
</evidence>
<dbReference type="Gene3D" id="3.40.50.300">
    <property type="entry name" value="P-loop containing nucleotide triphosphate hydrolases"/>
    <property type="match status" value="1"/>
</dbReference>
<accession>A0A4S4ATF6</accession>
<dbReference type="RefSeq" id="WP_136384307.1">
    <property type="nucleotide sequence ID" value="NZ_SSOD01000004.1"/>
</dbReference>
<dbReference type="PANTHER" id="PTHR30134:SF1">
    <property type="entry name" value="COBW_HYPB_UREG NUCLEOTIDE-BINDING DOMAIN-CONTAINING PROTEIN"/>
    <property type="match status" value="1"/>
</dbReference>
<evidence type="ECO:0000256" key="1">
    <source>
        <dbReference type="ARBA" id="ARBA00035238"/>
    </source>
</evidence>
<dbReference type="InterPro" id="IPR003495">
    <property type="entry name" value="CobW/HypB/UreG_nucleotide-bd"/>
</dbReference>
<evidence type="ECO:0000313" key="4">
    <source>
        <dbReference type="Proteomes" id="UP000307956"/>
    </source>
</evidence>
<dbReference type="GO" id="GO:0051604">
    <property type="term" value="P:protein maturation"/>
    <property type="evidence" value="ECO:0007669"/>
    <property type="project" value="InterPro"/>
</dbReference>
<dbReference type="InterPro" id="IPR004392">
    <property type="entry name" value="Hyd_mat_HypB"/>
</dbReference>
<dbReference type="GO" id="GO:0003924">
    <property type="term" value="F:GTPase activity"/>
    <property type="evidence" value="ECO:0007669"/>
    <property type="project" value="InterPro"/>
</dbReference>
<dbReference type="EMBL" id="SSOD01000004">
    <property type="protein sequence ID" value="THF62754.1"/>
    <property type="molecule type" value="Genomic_DNA"/>
</dbReference>
<protein>
    <recommendedName>
        <fullName evidence="1">Hydrogenase maturation factor HypB</fullName>
    </recommendedName>
</protein>
<dbReference type="PANTHER" id="PTHR30134">
    <property type="entry name" value="HYDROGENASE PROTEIN ASSEMBLY PROTEIN, NICKEL CHAPERONE"/>
    <property type="match status" value="1"/>
</dbReference>
<name>A0A4S4ATF6_9RHOO</name>
<dbReference type="InterPro" id="IPR027417">
    <property type="entry name" value="P-loop_NTPase"/>
</dbReference>
<evidence type="ECO:0000259" key="2">
    <source>
        <dbReference type="Pfam" id="PF02492"/>
    </source>
</evidence>
<keyword evidence="4" id="KW-1185">Reference proteome</keyword>
<proteinExistence type="predicted"/>
<dbReference type="AlphaFoldDB" id="A0A4S4ATF6"/>
<dbReference type="GO" id="GO:0008270">
    <property type="term" value="F:zinc ion binding"/>
    <property type="evidence" value="ECO:0007669"/>
    <property type="project" value="TreeGrafter"/>
</dbReference>